<keyword evidence="6" id="KW-0067">ATP-binding</keyword>
<dbReference type="Proteomes" id="UP000075714">
    <property type="component" value="Unassembled WGS sequence"/>
</dbReference>
<evidence type="ECO:0000256" key="2">
    <source>
        <dbReference type="ARBA" id="ARBA00022606"/>
    </source>
</evidence>
<evidence type="ECO:0000256" key="8">
    <source>
        <dbReference type="SAM" id="Phobius"/>
    </source>
</evidence>
<dbReference type="InterPro" id="IPR057352">
    <property type="entry name" value="TPR_TmcB/C"/>
</dbReference>
<evidence type="ECO:0000256" key="3">
    <source>
        <dbReference type="ARBA" id="ARBA00022679"/>
    </source>
</evidence>
<dbReference type="GO" id="GO:0009881">
    <property type="term" value="F:photoreceptor activity"/>
    <property type="evidence" value="ECO:0007669"/>
    <property type="project" value="UniProtKB-KW"/>
</dbReference>
<keyword evidence="8" id="KW-1133">Transmembrane helix</keyword>
<feature type="transmembrane region" description="Helical" evidence="8">
    <location>
        <begin position="1149"/>
        <end position="1169"/>
    </location>
</feature>
<name>A0A150GB40_GONPE</name>
<dbReference type="InterPro" id="IPR035965">
    <property type="entry name" value="PAS-like_dom_sf"/>
</dbReference>
<keyword evidence="1" id="KW-0600">Photoreceptor protein</keyword>
<dbReference type="InterPro" id="IPR052994">
    <property type="entry name" value="Tiny_macrocysts_regulators"/>
</dbReference>
<keyword evidence="2" id="KW-0716">Sensory transduction</keyword>
<dbReference type="SUPFAM" id="SSF55785">
    <property type="entry name" value="PYP-like sensor domain (PAS domain)"/>
    <property type="match status" value="2"/>
</dbReference>
<feature type="transmembrane region" description="Helical" evidence="8">
    <location>
        <begin position="1016"/>
        <end position="1036"/>
    </location>
</feature>
<reference evidence="11" key="1">
    <citation type="journal article" date="2016" name="Nat. Commun.">
        <title>The Gonium pectorale genome demonstrates co-option of cell cycle regulation during the evolution of multicellularity.</title>
        <authorList>
            <person name="Hanschen E.R."/>
            <person name="Marriage T.N."/>
            <person name="Ferris P.J."/>
            <person name="Hamaji T."/>
            <person name="Toyoda A."/>
            <person name="Fujiyama A."/>
            <person name="Neme R."/>
            <person name="Noguchi H."/>
            <person name="Minakuchi Y."/>
            <person name="Suzuki M."/>
            <person name="Kawai-Toyooka H."/>
            <person name="Smith D.R."/>
            <person name="Sparks H."/>
            <person name="Anderson J."/>
            <person name="Bakaric R."/>
            <person name="Luria V."/>
            <person name="Karger A."/>
            <person name="Kirschner M.W."/>
            <person name="Durand P.M."/>
            <person name="Michod R.E."/>
            <person name="Nozaki H."/>
            <person name="Olson B.J."/>
        </authorList>
    </citation>
    <scope>NUCLEOTIDE SEQUENCE [LARGE SCALE GENOMIC DNA]</scope>
    <source>
        <strain evidence="11">NIES-2863</strain>
    </source>
</reference>
<dbReference type="InterPro" id="IPR000014">
    <property type="entry name" value="PAS"/>
</dbReference>
<evidence type="ECO:0000259" key="9">
    <source>
        <dbReference type="PROSITE" id="PS50112"/>
    </source>
</evidence>
<proteinExistence type="predicted"/>
<gene>
    <name evidence="10" type="ORF">GPECTOR_39g477</name>
</gene>
<dbReference type="CDD" id="cd00130">
    <property type="entry name" value="PAS"/>
    <property type="match status" value="2"/>
</dbReference>
<sequence length="1691" mass="185196">MIGLSVSIFLVVLYFAIVCVTTAADFELNPLANGLLATAHPHVELINLAAKTVFLLASAIIVVDVPKLQALIFAASMAVQFYATARWVPFFTGWVNHVRSGFSLGLTWVSIMMVILRFVDEYEVEVAARVCRTPGEAVGTQDEASVKLAERILKSGILQFPQDPYAHVLYSNLRIEVQNLYRAGQSELMAAKKLNPGYVQKFAIFVREQQHAQRAHTQATGENAVDLVSYVEFQKWQRLLGRATERALTSQQAFWKLLLRSRIHFSQLTTAFNNIKAAQKNATQTYRMVLDSRADRLEEQQTALHDNMLVSADNRSMLTQTMLRIFGYKASELEGQNVNILMPQPFASRHAGYLLNYVNTGRTFVLDNVRHLVALHKRRYIFPIRLGVTVLSGQGADSIFLAVIQPIEADSGTIMVWALPNGSTLSVDQRFHDMFGITPSEVIGRNFKELVSEQEELQELMNQALASEDGVGISLGGMHIHHKYAGPVAVDVTIHRGGTPDAPLHKLILTPETPVAPPLLVLSRNGSVVFASNQLCQLLGYTARSMSMLSLEVRLTMSHKAEGEDNLLTVIQVAKSSVEAGLDERRVRMEVSPQGEIVSVLSASSSTALLGVVPEQLIGINVFKLFPDLAAAAADDADREDVLEALRLMSMERLGSVYMRLEIGGQSPDQAGGQEQPPAISMEQPRFLRLTHSGMANPSQPFLDAPGPGSGRLEHVDEKEDAPIALPIPLSAAYGSRGGDISPGTADPVMPSQRPAQPSQPPPLLLHGGFTLRHSADPASFTMRVGSAGRTSASSRPGSSTMEAVAMVRSRLAAKASRMQRQQGGVLVGLTPRPVVLEVDGTSGEDNLVFSIWQPEKVAAVLEVSKDGDVRQAELDELHPPGPVFGLSAAALAEFNLRDILSIPPYTSVSDFLFTSDKGAVNTPRSEHSESLRKVQAGKAREECGADVSRGRLTRAWVEQPESLVLEGPSPVSHLRTGSIPQTDFQRGKRLRRICKVLERPEARRAINRFWQHSQLVALLLALCHLACAIGIFVLLDQLSQCVKHTNICGIAMDCAHRAAISTRVMHEIYAQRPELFDLGQLFISSARDIQANHRHYVYDLGLPLTDTPPFRFIHDFGVWNLTNGYVEVLDTLVVQCVNRAHRMNELMLGLLVVEACLICGAACVYLAYRLMQVSKYRCSLFSVFLAIPTATIKALASRKVSAEDSDSDSQASDSGSVDGVRGGKGSRASVQNPSEPGDLHNDRHPRPDGVSSPASGGGRVRLGDSTELSIGGQNHQSQHHSGRGASSATPRGGSSRGHGGGGGIHEGEDGEAGSERVLGRSRSAWRTLSRAGKLLSQGSQRVATSFRLGIAARARSAAVRTSRFLQRKATLSGTNKTLLANTFQNWWLVLPILAWAVLIISLYAVSYNVVADINLPTGTLNAANLNVWRVTRLSYFAHELCVLEDPTSLPQYKEHLAISCSISELDWNVMLYGSKRKDMLHRVNVTISSRLGTVASIAHSNERLSKLLFSTRECLRFNQTTCFPPGHPFHMATHQGVGTVMQTLLQNCDSLLVDQPSAMNLRNPFLAFIFQVGLNDAHDGTLRVRDMYEDMLSDRIKHVRTIHIGLIVASYVLILIFVFYMVRPFVRYTREEAKHVAKLLSELGQDFDVERLVEGALGVKRSTSAKISSRSERQLQLHHIDSGVSGHAGT</sequence>
<dbReference type="GO" id="GO:0005524">
    <property type="term" value="F:ATP binding"/>
    <property type="evidence" value="ECO:0007669"/>
    <property type="project" value="UniProtKB-KW"/>
</dbReference>
<feature type="compositionally biased region" description="Basic and acidic residues" evidence="7">
    <location>
        <begin position="1238"/>
        <end position="1248"/>
    </location>
</feature>
<feature type="compositionally biased region" description="Gly residues" evidence="7">
    <location>
        <begin position="1295"/>
        <end position="1305"/>
    </location>
</feature>
<feature type="transmembrane region" description="Helical" evidence="8">
    <location>
        <begin position="1603"/>
        <end position="1623"/>
    </location>
</feature>
<dbReference type="EMBL" id="LSYV01000040">
    <property type="protein sequence ID" value="KXZ46983.1"/>
    <property type="molecule type" value="Genomic_DNA"/>
</dbReference>
<feature type="transmembrane region" description="Helical" evidence="8">
    <location>
        <begin position="1387"/>
        <end position="1406"/>
    </location>
</feature>
<evidence type="ECO:0000313" key="11">
    <source>
        <dbReference type="Proteomes" id="UP000075714"/>
    </source>
</evidence>
<dbReference type="Pfam" id="PF13426">
    <property type="entry name" value="PAS_9"/>
    <property type="match status" value="1"/>
</dbReference>
<keyword evidence="5" id="KW-0418">Kinase</keyword>
<feature type="domain" description="PAS" evidence="9">
    <location>
        <begin position="421"/>
        <end position="455"/>
    </location>
</feature>
<comment type="caution">
    <text evidence="10">The sequence shown here is derived from an EMBL/GenBank/DDBJ whole genome shotgun (WGS) entry which is preliminary data.</text>
</comment>
<dbReference type="Pfam" id="PF25474">
    <property type="entry name" value="TPR_TmcB"/>
    <property type="match status" value="1"/>
</dbReference>
<keyword evidence="3" id="KW-0808">Transferase</keyword>
<dbReference type="GO" id="GO:0016301">
    <property type="term" value="F:kinase activity"/>
    <property type="evidence" value="ECO:0007669"/>
    <property type="project" value="UniProtKB-KW"/>
</dbReference>
<keyword evidence="8" id="KW-0812">Transmembrane</keyword>
<dbReference type="FunFam" id="3.30.450.20:FF:000060">
    <property type="entry name" value="Sensor protein FixL"/>
    <property type="match status" value="1"/>
</dbReference>
<dbReference type="PANTHER" id="PTHR31600">
    <property type="entry name" value="TINY MACROCYSTS PROTEIN B-RELATED"/>
    <property type="match status" value="1"/>
</dbReference>
<evidence type="ECO:0000256" key="5">
    <source>
        <dbReference type="ARBA" id="ARBA00022777"/>
    </source>
</evidence>
<feature type="compositionally biased region" description="Polar residues" evidence="7">
    <location>
        <begin position="1267"/>
        <end position="1277"/>
    </location>
</feature>
<feature type="region of interest" description="Disordered" evidence="7">
    <location>
        <begin position="1202"/>
        <end position="1319"/>
    </location>
</feature>
<evidence type="ECO:0000256" key="7">
    <source>
        <dbReference type="SAM" id="MobiDB-lite"/>
    </source>
</evidence>
<feature type="compositionally biased region" description="Low complexity" evidence="7">
    <location>
        <begin position="1209"/>
        <end position="1220"/>
    </location>
</feature>
<feature type="region of interest" description="Disordered" evidence="7">
    <location>
        <begin position="736"/>
        <end position="761"/>
    </location>
</feature>
<feature type="transmembrane region" description="Helical" evidence="8">
    <location>
        <begin position="1181"/>
        <end position="1197"/>
    </location>
</feature>
<dbReference type="OrthoDB" id="540958at2759"/>
<dbReference type="PANTHER" id="PTHR31600:SF2">
    <property type="entry name" value="GAMETE ENRICHED GENE 10 PROTEIN-RELATED"/>
    <property type="match status" value="1"/>
</dbReference>
<keyword evidence="1" id="KW-0157">Chromophore</keyword>
<organism evidence="10 11">
    <name type="scientific">Gonium pectorale</name>
    <name type="common">Green alga</name>
    <dbReference type="NCBI Taxonomy" id="33097"/>
    <lineage>
        <taxon>Eukaryota</taxon>
        <taxon>Viridiplantae</taxon>
        <taxon>Chlorophyta</taxon>
        <taxon>core chlorophytes</taxon>
        <taxon>Chlorophyceae</taxon>
        <taxon>CS clade</taxon>
        <taxon>Chlamydomonadales</taxon>
        <taxon>Volvocaceae</taxon>
        <taxon>Gonium</taxon>
    </lineage>
</organism>
<evidence type="ECO:0000313" key="10">
    <source>
        <dbReference type="EMBL" id="KXZ46983.1"/>
    </source>
</evidence>
<accession>A0A150GB40</accession>
<protein>
    <recommendedName>
        <fullName evidence="9">PAS domain-containing protein</fullName>
    </recommendedName>
</protein>
<keyword evidence="4" id="KW-0547">Nucleotide-binding</keyword>
<keyword evidence="11" id="KW-1185">Reference proteome</keyword>
<dbReference type="STRING" id="33097.A0A150GB40"/>
<keyword evidence="8" id="KW-0472">Membrane</keyword>
<dbReference type="SMART" id="SM00091">
    <property type="entry name" value="PAS"/>
    <property type="match status" value="3"/>
</dbReference>
<dbReference type="Gene3D" id="3.30.450.20">
    <property type="entry name" value="PAS domain"/>
    <property type="match status" value="2"/>
</dbReference>
<keyword evidence="1" id="KW-0675">Receptor</keyword>
<evidence type="ECO:0000256" key="1">
    <source>
        <dbReference type="ARBA" id="ARBA00022543"/>
    </source>
</evidence>
<dbReference type="PROSITE" id="PS50112">
    <property type="entry name" value="PAS"/>
    <property type="match status" value="1"/>
</dbReference>
<evidence type="ECO:0000256" key="4">
    <source>
        <dbReference type="ARBA" id="ARBA00022741"/>
    </source>
</evidence>
<feature type="transmembrane region" description="Helical" evidence="8">
    <location>
        <begin position="6"/>
        <end position="24"/>
    </location>
</feature>
<evidence type="ECO:0000256" key="6">
    <source>
        <dbReference type="ARBA" id="ARBA00022840"/>
    </source>
</evidence>